<proteinExistence type="predicted"/>
<keyword evidence="6" id="KW-1185">Reference proteome</keyword>
<dbReference type="SUPFAM" id="SSF46689">
    <property type="entry name" value="Homeodomain-like"/>
    <property type="match status" value="2"/>
</dbReference>
<protein>
    <submittedName>
        <fullName evidence="5">Helix-turn-helix domain-containing protein</fullName>
    </submittedName>
</protein>
<evidence type="ECO:0000259" key="4">
    <source>
        <dbReference type="PROSITE" id="PS01124"/>
    </source>
</evidence>
<dbReference type="GO" id="GO:0043565">
    <property type="term" value="F:sequence-specific DNA binding"/>
    <property type="evidence" value="ECO:0007669"/>
    <property type="project" value="InterPro"/>
</dbReference>
<dbReference type="GO" id="GO:0003700">
    <property type="term" value="F:DNA-binding transcription factor activity"/>
    <property type="evidence" value="ECO:0007669"/>
    <property type="project" value="InterPro"/>
</dbReference>
<keyword evidence="3" id="KW-0804">Transcription</keyword>
<dbReference type="InterPro" id="IPR018062">
    <property type="entry name" value="HTH_AraC-typ_CS"/>
</dbReference>
<dbReference type="SMART" id="SM00342">
    <property type="entry name" value="HTH_ARAC"/>
    <property type="match status" value="1"/>
</dbReference>
<accession>A0A7K1GPF4</accession>
<dbReference type="PROSITE" id="PS01124">
    <property type="entry name" value="HTH_ARAC_FAMILY_2"/>
    <property type="match status" value="1"/>
</dbReference>
<evidence type="ECO:0000313" key="6">
    <source>
        <dbReference type="Proteomes" id="UP000488936"/>
    </source>
</evidence>
<dbReference type="Proteomes" id="UP000488936">
    <property type="component" value="Unassembled WGS sequence"/>
</dbReference>
<reference evidence="5 6" key="1">
    <citation type="journal article" date="2006" name="Int. J. Syst. Evol. Microbiol.">
        <title>Myroides pelagicus sp. nov., isolated from seawater in Thailand.</title>
        <authorList>
            <person name="Yoon J."/>
            <person name="Maneerat S."/>
            <person name="Kawai F."/>
            <person name="Yokota A."/>
        </authorList>
    </citation>
    <scope>NUCLEOTIDE SEQUENCE [LARGE SCALE GENOMIC DNA]</scope>
    <source>
        <strain evidence="5 6">SM1T</strain>
    </source>
</reference>
<evidence type="ECO:0000256" key="1">
    <source>
        <dbReference type="ARBA" id="ARBA00023015"/>
    </source>
</evidence>
<name>A0A7K1GPF4_9FLAO</name>
<evidence type="ECO:0000256" key="2">
    <source>
        <dbReference type="ARBA" id="ARBA00023125"/>
    </source>
</evidence>
<dbReference type="InterPro" id="IPR009057">
    <property type="entry name" value="Homeodomain-like_sf"/>
</dbReference>
<gene>
    <name evidence="5" type="ORF">GJV77_12890</name>
</gene>
<dbReference type="InterPro" id="IPR053142">
    <property type="entry name" value="PchR_regulatory_protein"/>
</dbReference>
<keyword evidence="1" id="KW-0805">Transcription regulation</keyword>
<dbReference type="PANTHER" id="PTHR47893:SF1">
    <property type="entry name" value="REGULATORY PROTEIN PCHR"/>
    <property type="match status" value="1"/>
</dbReference>
<dbReference type="RefSeq" id="WP_155036756.1">
    <property type="nucleotide sequence ID" value="NZ_JAYMMG010000049.1"/>
</dbReference>
<dbReference type="EMBL" id="WMJY01000040">
    <property type="protein sequence ID" value="MTH30782.1"/>
    <property type="molecule type" value="Genomic_DNA"/>
</dbReference>
<organism evidence="5 6">
    <name type="scientific">Myroides pelagicus</name>
    <dbReference type="NCBI Taxonomy" id="270914"/>
    <lineage>
        <taxon>Bacteria</taxon>
        <taxon>Pseudomonadati</taxon>
        <taxon>Bacteroidota</taxon>
        <taxon>Flavobacteriia</taxon>
        <taxon>Flavobacteriales</taxon>
        <taxon>Flavobacteriaceae</taxon>
        <taxon>Myroides</taxon>
    </lineage>
</organism>
<evidence type="ECO:0000313" key="5">
    <source>
        <dbReference type="EMBL" id="MTH30782.1"/>
    </source>
</evidence>
<evidence type="ECO:0000256" key="3">
    <source>
        <dbReference type="ARBA" id="ARBA00023163"/>
    </source>
</evidence>
<feature type="domain" description="HTH araC/xylS-type" evidence="4">
    <location>
        <begin position="203"/>
        <end position="300"/>
    </location>
</feature>
<dbReference type="PROSITE" id="PS00041">
    <property type="entry name" value="HTH_ARAC_FAMILY_1"/>
    <property type="match status" value="1"/>
</dbReference>
<dbReference type="OrthoDB" id="799767at2"/>
<comment type="caution">
    <text evidence="5">The sequence shown here is derived from an EMBL/GenBank/DDBJ whole genome shotgun (WGS) entry which is preliminary data.</text>
</comment>
<dbReference type="Pfam" id="PF12833">
    <property type="entry name" value="HTH_18"/>
    <property type="match status" value="1"/>
</dbReference>
<dbReference type="InterPro" id="IPR018060">
    <property type="entry name" value="HTH_AraC"/>
</dbReference>
<sequence>MLQESSKENLQVEKRHINGANYTMDITLVNTSLVSIKHGIYCANQDFYHTVLPTKNSILTYHSLQGSSLTLNHENLNVREQAAVLFQESAVPYQHIMKTNAEQKGEFVEIAVNKSYITNLFEQEKDYLEELLATHSSKLIYNLNINDLQLIQQLINHPYQGKLAEHYLNNKVEEAHLLQYHNWRHNKTHNKLKLHQKDKQALYDIKSYITKHFNKDFTIQELALKAGINQTKLKVGFKALFGTTTFKYIHDLRMQRALEMIKSRDYNIYEVAEYVGYKHSHHFSTAFKKYFGQLPTQVIV</sequence>
<keyword evidence="2" id="KW-0238">DNA-binding</keyword>
<dbReference type="PANTHER" id="PTHR47893">
    <property type="entry name" value="REGULATORY PROTEIN PCHR"/>
    <property type="match status" value="1"/>
</dbReference>
<dbReference type="AlphaFoldDB" id="A0A7K1GPF4"/>
<dbReference type="Gene3D" id="1.10.10.60">
    <property type="entry name" value="Homeodomain-like"/>
    <property type="match status" value="2"/>
</dbReference>